<feature type="domain" description="DUF7979" evidence="3">
    <location>
        <begin position="71"/>
        <end position="138"/>
    </location>
</feature>
<gene>
    <name evidence="4" type="ORF">C463_10280</name>
</gene>
<dbReference type="AlphaFoldDB" id="M0E9A8"/>
<feature type="compositionally biased region" description="Low complexity" evidence="1">
    <location>
        <begin position="59"/>
        <end position="73"/>
    </location>
</feature>
<sequence length="183" mass="19014">MRTPLAAAGLVALGLLLMANPLFLPVSVDEPDPAYTHTVQPVGEGSVAGIESPVTGVENGPSGQNGSNGSNASDAVVAYDDLSPDARAAFDRARDAPEGGFGVEDPDERVESLAYPAEPTLGDGLLIVERAGERYEFWTRTVEREPGAVVAQRVFLQPVAFLVGFLAVVAGAAVALRGRLGEE</sequence>
<dbReference type="Proteomes" id="UP000011586">
    <property type="component" value="Unassembled WGS sequence"/>
</dbReference>
<reference evidence="4 5" key="1">
    <citation type="journal article" date="2014" name="PLoS Genet.">
        <title>Phylogenetically driven sequencing of extremely halophilic archaea reveals strategies for static and dynamic osmo-response.</title>
        <authorList>
            <person name="Becker E.A."/>
            <person name="Seitzer P.M."/>
            <person name="Tritt A."/>
            <person name="Larsen D."/>
            <person name="Krusor M."/>
            <person name="Yao A.I."/>
            <person name="Wu D."/>
            <person name="Madern D."/>
            <person name="Eisen J.A."/>
            <person name="Darling A.E."/>
            <person name="Facciotti M.T."/>
        </authorList>
    </citation>
    <scope>NUCLEOTIDE SEQUENCE [LARGE SCALE GENOMIC DNA]</scope>
    <source>
        <strain evidence="4 5">DSM 19288</strain>
    </source>
</reference>
<keyword evidence="2" id="KW-1133">Transmembrane helix</keyword>
<dbReference type="PATRIC" id="fig|1227465.4.peg.2015"/>
<evidence type="ECO:0000313" key="5">
    <source>
        <dbReference type="Proteomes" id="UP000011586"/>
    </source>
</evidence>
<keyword evidence="5" id="KW-1185">Reference proteome</keyword>
<protein>
    <recommendedName>
        <fullName evidence="3">DUF7979 domain-containing protein</fullName>
    </recommendedName>
</protein>
<dbReference type="Pfam" id="PF25934">
    <property type="entry name" value="DUF7979"/>
    <property type="match status" value="1"/>
</dbReference>
<feature type="transmembrane region" description="Helical" evidence="2">
    <location>
        <begin position="154"/>
        <end position="176"/>
    </location>
</feature>
<evidence type="ECO:0000259" key="3">
    <source>
        <dbReference type="Pfam" id="PF25934"/>
    </source>
</evidence>
<proteinExistence type="predicted"/>
<evidence type="ECO:0000256" key="2">
    <source>
        <dbReference type="SAM" id="Phobius"/>
    </source>
</evidence>
<comment type="caution">
    <text evidence="4">The sequence shown here is derived from an EMBL/GenBank/DDBJ whole genome shotgun (WGS) entry which is preliminary data.</text>
</comment>
<feature type="region of interest" description="Disordered" evidence="1">
    <location>
        <begin position="39"/>
        <end position="74"/>
    </location>
</feature>
<evidence type="ECO:0000256" key="1">
    <source>
        <dbReference type="SAM" id="MobiDB-lite"/>
    </source>
</evidence>
<accession>M0E9A8</accession>
<dbReference type="EMBL" id="AOJK01000050">
    <property type="protein sequence ID" value="ELZ42984.1"/>
    <property type="molecule type" value="Genomic_DNA"/>
</dbReference>
<keyword evidence="2" id="KW-0812">Transmembrane</keyword>
<dbReference type="InterPro" id="IPR058285">
    <property type="entry name" value="DUF7979"/>
</dbReference>
<dbReference type="RefSeq" id="WP_008443345.1">
    <property type="nucleotide sequence ID" value="NZ_AOJK01000050.1"/>
</dbReference>
<name>M0E9A8_9EURY</name>
<organism evidence="4 5">
    <name type="scientific">Halorubrum californiense DSM 19288</name>
    <dbReference type="NCBI Taxonomy" id="1227465"/>
    <lineage>
        <taxon>Archaea</taxon>
        <taxon>Methanobacteriati</taxon>
        <taxon>Methanobacteriota</taxon>
        <taxon>Stenosarchaea group</taxon>
        <taxon>Halobacteria</taxon>
        <taxon>Halobacteriales</taxon>
        <taxon>Haloferacaceae</taxon>
        <taxon>Halorubrum</taxon>
    </lineage>
</organism>
<dbReference type="OrthoDB" id="330023at2157"/>
<keyword evidence="2" id="KW-0472">Membrane</keyword>
<evidence type="ECO:0000313" key="4">
    <source>
        <dbReference type="EMBL" id="ELZ42984.1"/>
    </source>
</evidence>